<reference evidence="2" key="1">
    <citation type="submission" date="2021-01" db="EMBL/GenBank/DDBJ databases">
        <authorList>
            <consortium name="Genoscope - CEA"/>
            <person name="William W."/>
        </authorList>
    </citation>
    <scope>NUCLEOTIDE SEQUENCE</scope>
</reference>
<protein>
    <submittedName>
        <fullName evidence="2">Uncharacterized protein</fullName>
    </submittedName>
</protein>
<accession>A0A8S1PPE4</accession>
<keyword evidence="1" id="KW-0472">Membrane</keyword>
<keyword evidence="1" id="KW-0812">Transmembrane</keyword>
<dbReference type="AlphaFoldDB" id="A0A8S1PPE4"/>
<keyword evidence="3" id="KW-1185">Reference proteome</keyword>
<evidence type="ECO:0000256" key="1">
    <source>
        <dbReference type="SAM" id="Phobius"/>
    </source>
</evidence>
<sequence>MNLTQLESIFSSLNSLKQFPYNVILTKYTIFVIIINLNGIKKFQESSNINNVLGVKQKRHHNKVQKKVSILEAQGLQNDNLKEVCLTNQFFYRNFSDKNIHYQIIKLKI</sequence>
<feature type="transmembrane region" description="Helical" evidence="1">
    <location>
        <begin position="20"/>
        <end position="40"/>
    </location>
</feature>
<evidence type="ECO:0000313" key="2">
    <source>
        <dbReference type="EMBL" id="CAD8104318.1"/>
    </source>
</evidence>
<proteinExistence type="predicted"/>
<keyword evidence="1" id="KW-1133">Transmembrane helix</keyword>
<evidence type="ECO:0000313" key="3">
    <source>
        <dbReference type="Proteomes" id="UP000688137"/>
    </source>
</evidence>
<organism evidence="2 3">
    <name type="scientific">Paramecium primaurelia</name>
    <dbReference type="NCBI Taxonomy" id="5886"/>
    <lineage>
        <taxon>Eukaryota</taxon>
        <taxon>Sar</taxon>
        <taxon>Alveolata</taxon>
        <taxon>Ciliophora</taxon>
        <taxon>Intramacronucleata</taxon>
        <taxon>Oligohymenophorea</taxon>
        <taxon>Peniculida</taxon>
        <taxon>Parameciidae</taxon>
        <taxon>Paramecium</taxon>
    </lineage>
</organism>
<dbReference type="Proteomes" id="UP000688137">
    <property type="component" value="Unassembled WGS sequence"/>
</dbReference>
<name>A0A8S1PPE4_PARPR</name>
<dbReference type="EMBL" id="CAJJDM010000126">
    <property type="protein sequence ID" value="CAD8104318.1"/>
    <property type="molecule type" value="Genomic_DNA"/>
</dbReference>
<gene>
    <name evidence="2" type="ORF">PPRIM_AZ9-3.1.T1230123</name>
</gene>
<comment type="caution">
    <text evidence="2">The sequence shown here is derived from an EMBL/GenBank/DDBJ whole genome shotgun (WGS) entry which is preliminary data.</text>
</comment>